<dbReference type="InterPro" id="IPR001608">
    <property type="entry name" value="Ala_racemase_N"/>
</dbReference>
<dbReference type="PANTHER" id="PTHR30511">
    <property type="entry name" value="ALANINE RACEMASE"/>
    <property type="match status" value="1"/>
</dbReference>
<feature type="region of interest" description="Disordered" evidence="5">
    <location>
        <begin position="1"/>
        <end position="54"/>
    </location>
</feature>
<dbReference type="SUPFAM" id="SSF50621">
    <property type="entry name" value="Alanine racemase C-terminal domain-like"/>
    <property type="match status" value="1"/>
</dbReference>
<feature type="active site" description="Proton acceptor; specific for D-alanine" evidence="4">
    <location>
        <position position="141"/>
    </location>
</feature>
<dbReference type="InterPro" id="IPR029066">
    <property type="entry name" value="PLP-binding_barrel"/>
</dbReference>
<comment type="function">
    <text evidence="4">Catalyzes the interconversion of L-alanine and D-alanine. May also act on other amino acids.</text>
</comment>
<comment type="caution">
    <text evidence="7">The sequence shown here is derived from an EMBL/GenBank/DDBJ whole genome shotgun (WGS) entry which is preliminary data.</text>
</comment>
<evidence type="ECO:0000259" key="6">
    <source>
        <dbReference type="SMART" id="SM01005"/>
    </source>
</evidence>
<accession>A0ABS9WET2</accession>
<dbReference type="SUPFAM" id="SSF51419">
    <property type="entry name" value="PLP-binding barrel"/>
    <property type="match status" value="1"/>
</dbReference>
<comment type="similarity">
    <text evidence="4">Belongs to the alanine racemase family.</text>
</comment>
<dbReference type="Pfam" id="PF00842">
    <property type="entry name" value="Ala_racemase_C"/>
    <property type="match status" value="1"/>
</dbReference>
<dbReference type="CDD" id="cd00430">
    <property type="entry name" value="PLPDE_III_AR"/>
    <property type="match status" value="1"/>
</dbReference>
<feature type="binding site" evidence="4">
    <location>
        <position position="416"/>
    </location>
    <ligand>
        <name>substrate</name>
    </ligand>
</feature>
<keyword evidence="3 4" id="KW-0413">Isomerase</keyword>
<name>A0ABS9WET2_9ACTN</name>
<dbReference type="InterPro" id="IPR011079">
    <property type="entry name" value="Ala_racemase_C"/>
</dbReference>
<sequence length="483" mass="52141">MTEPLNGFTGFGRRDPGFVSASQAMRQAETEARMAQSDPAGAARRARDARAANAQALSQATADLGRAAGAWGAPTAKTGVLRFAQAGAGEAPRFDPDKLALIPPADRRWSWVEIDLNAIRHNASAVKKRLAPGTRLMAVVKADAYGHGAVQCAKTALNSGAEYLGVATVNEAIELREALINAPILILAEPPAASIPLLLGYKVMPTVYSAEFAIQYAEAADAMGLRAPFHLKVNTGMNRIGVRHDEVVPFMHQVGFHRALELVGTFTHFATADCAETLDFQIQVKRFIEAINALRGAGIDPGIVHAANSAAAIRYPDVQFDMVRLGIGLYGFHPCPETFPLIELRPAMSVKARITDARLVPMSEGVSYGLHYRSPGSMKICTLPIGYADGLRRNLSGRVEFLLGEQRVRQVGNICMDQCMFEVDMRTYGTRTRIDPQVGDEVVIVGAVGDAVVTIDEMCDLLDTIPHEVAIGFGCSRMPRIYV</sequence>
<comment type="cofactor">
    <cofactor evidence="1 4">
        <name>pyridoxal 5'-phosphate</name>
        <dbReference type="ChEBI" id="CHEBI:597326"/>
    </cofactor>
</comment>
<dbReference type="HAMAP" id="MF_01201">
    <property type="entry name" value="Ala_racemase"/>
    <property type="match status" value="1"/>
</dbReference>
<dbReference type="PANTHER" id="PTHR30511:SF0">
    <property type="entry name" value="ALANINE RACEMASE, CATABOLIC-RELATED"/>
    <property type="match status" value="1"/>
</dbReference>
<dbReference type="InterPro" id="IPR020622">
    <property type="entry name" value="Ala_racemase_pyridoxalP-BS"/>
</dbReference>
<dbReference type="SMART" id="SM01005">
    <property type="entry name" value="Ala_racemase_C"/>
    <property type="match status" value="1"/>
</dbReference>
<evidence type="ECO:0000313" key="8">
    <source>
        <dbReference type="Proteomes" id="UP001430755"/>
    </source>
</evidence>
<dbReference type="RefSeq" id="WP_242163480.1">
    <property type="nucleotide sequence ID" value="NZ_JAJMLW010000001.1"/>
</dbReference>
<gene>
    <name evidence="7" type="primary">alr</name>
    <name evidence="7" type="ORF">LPT13_03285</name>
</gene>
<evidence type="ECO:0000256" key="4">
    <source>
        <dbReference type="HAMAP-Rule" id="MF_01201"/>
    </source>
</evidence>
<dbReference type="GO" id="GO:0008784">
    <property type="term" value="F:alanine racemase activity"/>
    <property type="evidence" value="ECO:0007669"/>
    <property type="project" value="UniProtKB-EC"/>
</dbReference>
<organism evidence="7 8">
    <name type="scientific">Adlercreutzia faecimuris</name>
    <dbReference type="NCBI Taxonomy" id="2897341"/>
    <lineage>
        <taxon>Bacteria</taxon>
        <taxon>Bacillati</taxon>
        <taxon>Actinomycetota</taxon>
        <taxon>Coriobacteriia</taxon>
        <taxon>Eggerthellales</taxon>
        <taxon>Eggerthellaceae</taxon>
        <taxon>Adlercreutzia</taxon>
    </lineage>
</organism>
<dbReference type="EC" id="5.1.1.1" evidence="4"/>
<evidence type="ECO:0000256" key="5">
    <source>
        <dbReference type="SAM" id="MobiDB-lite"/>
    </source>
</evidence>
<evidence type="ECO:0000313" key="7">
    <source>
        <dbReference type="EMBL" id="MCI2241375.1"/>
    </source>
</evidence>
<dbReference type="InterPro" id="IPR009006">
    <property type="entry name" value="Ala_racemase/Decarboxylase_C"/>
</dbReference>
<dbReference type="PRINTS" id="PR00992">
    <property type="entry name" value="ALARACEMASE"/>
</dbReference>
<dbReference type="EMBL" id="JAJMLW010000001">
    <property type="protein sequence ID" value="MCI2241375.1"/>
    <property type="molecule type" value="Genomic_DNA"/>
</dbReference>
<evidence type="ECO:0000256" key="2">
    <source>
        <dbReference type="ARBA" id="ARBA00022898"/>
    </source>
</evidence>
<comment type="catalytic activity">
    <reaction evidence="4">
        <text>L-alanine = D-alanine</text>
        <dbReference type="Rhea" id="RHEA:20249"/>
        <dbReference type="ChEBI" id="CHEBI:57416"/>
        <dbReference type="ChEBI" id="CHEBI:57972"/>
        <dbReference type="EC" id="5.1.1.1"/>
    </reaction>
</comment>
<dbReference type="Pfam" id="PF01168">
    <property type="entry name" value="Ala_racemase_N"/>
    <property type="match status" value="1"/>
</dbReference>
<dbReference type="Gene3D" id="2.40.37.10">
    <property type="entry name" value="Lyase, Ornithine Decarboxylase, Chain A, domain 1"/>
    <property type="match status" value="1"/>
</dbReference>
<evidence type="ECO:0000256" key="1">
    <source>
        <dbReference type="ARBA" id="ARBA00001933"/>
    </source>
</evidence>
<feature type="binding site" evidence="4">
    <location>
        <position position="239"/>
    </location>
    <ligand>
        <name>substrate</name>
    </ligand>
</feature>
<keyword evidence="8" id="KW-1185">Reference proteome</keyword>
<dbReference type="Proteomes" id="UP001430755">
    <property type="component" value="Unassembled WGS sequence"/>
</dbReference>
<feature type="domain" description="Alanine racemase C-terminal" evidence="6">
    <location>
        <begin position="347"/>
        <end position="483"/>
    </location>
</feature>
<feature type="active site" description="Proton acceptor; specific for L-alanine" evidence="4">
    <location>
        <position position="368"/>
    </location>
</feature>
<comment type="pathway">
    <text evidence="4">Amino-acid biosynthesis; D-alanine biosynthesis; D-alanine from L-alanine: step 1/1.</text>
</comment>
<protein>
    <recommendedName>
        <fullName evidence="4">Alanine racemase</fullName>
        <ecNumber evidence="4">5.1.1.1</ecNumber>
    </recommendedName>
</protein>
<evidence type="ECO:0000256" key="3">
    <source>
        <dbReference type="ARBA" id="ARBA00023235"/>
    </source>
</evidence>
<dbReference type="InterPro" id="IPR000821">
    <property type="entry name" value="Ala_racemase"/>
</dbReference>
<dbReference type="NCBIfam" id="TIGR00492">
    <property type="entry name" value="alr"/>
    <property type="match status" value="1"/>
</dbReference>
<dbReference type="PROSITE" id="PS00395">
    <property type="entry name" value="ALANINE_RACEMASE"/>
    <property type="match status" value="1"/>
</dbReference>
<proteinExistence type="inferred from homology"/>
<dbReference type="Gene3D" id="3.20.20.10">
    <property type="entry name" value="Alanine racemase"/>
    <property type="match status" value="1"/>
</dbReference>
<keyword evidence="2 4" id="KW-0663">Pyridoxal phosphate</keyword>
<reference evidence="7" key="1">
    <citation type="submission" date="2021-11" db="EMBL/GenBank/DDBJ databases">
        <title>A Novel Adlercreutzia Species, isolated from a Allomyrina dichotoma larva feces.</title>
        <authorList>
            <person name="Suh M.K."/>
        </authorList>
    </citation>
    <scope>NUCLEOTIDE SEQUENCE</scope>
    <source>
        <strain evidence="7">JBNU-10</strain>
    </source>
</reference>
<feature type="modified residue" description="N6-(pyridoxal phosphate)lysine" evidence="4">
    <location>
        <position position="141"/>
    </location>
</feature>